<dbReference type="Proteomes" id="UP000035100">
    <property type="component" value="Unassembled WGS sequence"/>
</dbReference>
<dbReference type="eggNOG" id="ENOG5033F44">
    <property type="taxonomic scope" value="Bacteria"/>
</dbReference>
<proteinExistence type="predicted"/>
<dbReference type="OrthoDB" id="7841298at2"/>
<evidence type="ECO:0000313" key="4">
    <source>
        <dbReference type="Proteomes" id="UP000035100"/>
    </source>
</evidence>
<evidence type="ECO:0000256" key="1">
    <source>
        <dbReference type="SAM" id="SignalP"/>
    </source>
</evidence>
<name>A0A0D0Q9Q8_9RHOB</name>
<sequence>MSAITVTRTALAAALVAAPFAAPAQEAEGDVDALFEALLLPEVLGVMQQEGVGYGAEVGEDLFESAVSASWSDGVAAIYDAERMEREVRAAFAEALEGEDLAPMIEFFTEGAGRTAVALELSAREAMLDEEVEEAAREAAALAMADGTERSAQLERFVEANDLVETNVVSAMNSNVAFYLGLMDGGALPAQLTEDQILADVWGQEPEIRQTTTEWIYSFLGLAYQPLSDEDLEAYTAFSETEPGQTLNRAVFEAFDAPFEAISHDLGRLAAQYMVQQDI</sequence>
<reference evidence="3 4" key="1">
    <citation type="submission" date="2013-01" db="EMBL/GenBank/DDBJ databases">
        <authorList>
            <person name="Fiebig A."/>
            <person name="Goeker M."/>
            <person name="Klenk H.-P.P."/>
        </authorList>
    </citation>
    <scope>NUCLEOTIDE SEQUENCE [LARGE SCALE GENOMIC DNA]</scope>
    <source>
        <strain evidence="3 4">DSM 24838</strain>
    </source>
</reference>
<dbReference type="EMBL" id="AONG01000020">
    <property type="protein sequence ID" value="KIQ67753.1"/>
    <property type="molecule type" value="Genomic_DNA"/>
</dbReference>
<protein>
    <recommendedName>
        <fullName evidence="2">DUF2059 domain-containing protein</fullName>
    </recommendedName>
</protein>
<feature type="signal peptide" evidence="1">
    <location>
        <begin position="1"/>
        <end position="24"/>
    </location>
</feature>
<dbReference type="Pfam" id="PF09832">
    <property type="entry name" value="DUF2059"/>
    <property type="match status" value="1"/>
</dbReference>
<feature type="chain" id="PRO_5002219294" description="DUF2059 domain-containing protein" evidence="1">
    <location>
        <begin position="25"/>
        <end position="279"/>
    </location>
</feature>
<dbReference type="AlphaFoldDB" id="A0A0D0Q9Q8"/>
<dbReference type="STRING" id="1123501.Wenmar_03712"/>
<accession>A0A0D0Q9Q8</accession>
<evidence type="ECO:0000313" key="3">
    <source>
        <dbReference type="EMBL" id="KIQ67753.1"/>
    </source>
</evidence>
<evidence type="ECO:0000259" key="2">
    <source>
        <dbReference type="Pfam" id="PF09832"/>
    </source>
</evidence>
<feature type="domain" description="DUF2059" evidence="2">
    <location>
        <begin position="82"/>
        <end position="140"/>
    </location>
</feature>
<keyword evidence="1" id="KW-0732">Signal</keyword>
<dbReference type="InterPro" id="IPR018637">
    <property type="entry name" value="DUF2059"/>
</dbReference>
<keyword evidence="4" id="KW-1185">Reference proteome</keyword>
<gene>
    <name evidence="3" type="ORF">Wenmar_03712</name>
</gene>
<dbReference type="RefSeq" id="WP_018302419.1">
    <property type="nucleotide sequence ID" value="NZ_KB902284.1"/>
</dbReference>
<organism evidence="3 4">
    <name type="scientific">Wenxinia marina DSM 24838</name>
    <dbReference type="NCBI Taxonomy" id="1123501"/>
    <lineage>
        <taxon>Bacteria</taxon>
        <taxon>Pseudomonadati</taxon>
        <taxon>Pseudomonadota</taxon>
        <taxon>Alphaproteobacteria</taxon>
        <taxon>Rhodobacterales</taxon>
        <taxon>Roseobacteraceae</taxon>
        <taxon>Wenxinia</taxon>
    </lineage>
</organism>
<comment type="caution">
    <text evidence="3">The sequence shown here is derived from an EMBL/GenBank/DDBJ whole genome shotgun (WGS) entry which is preliminary data.</text>
</comment>